<name>A0A4S2BP31_9LACO</name>
<keyword evidence="1" id="KW-0472">Membrane</keyword>
<evidence type="ECO:0000256" key="1">
    <source>
        <dbReference type="SAM" id="Phobius"/>
    </source>
</evidence>
<feature type="transmembrane region" description="Helical" evidence="1">
    <location>
        <begin position="45"/>
        <end position="63"/>
    </location>
</feature>
<keyword evidence="1" id="KW-1133">Transmembrane helix</keyword>
<dbReference type="AlphaFoldDB" id="A0A4S2BP31"/>
<keyword evidence="1" id="KW-0812">Transmembrane</keyword>
<reference evidence="2 3" key="1">
    <citation type="submission" date="2019-04" db="EMBL/GenBank/DDBJ databases">
        <title>Microbes associate with the intestines of laboratory mice.</title>
        <authorList>
            <person name="Navarre W."/>
            <person name="Wong E."/>
            <person name="Huang K."/>
            <person name="Tropini C."/>
            <person name="Ng K."/>
            <person name="Yu B."/>
        </authorList>
    </citation>
    <scope>NUCLEOTIDE SEQUENCE [LARGE SCALE GENOMIC DNA]</scope>
    <source>
        <strain evidence="2 3">NM61_E11</strain>
    </source>
</reference>
<evidence type="ECO:0000313" key="2">
    <source>
        <dbReference type="EMBL" id="TGY16839.1"/>
    </source>
</evidence>
<proteinExistence type="predicted"/>
<dbReference type="RefSeq" id="WP_135960268.1">
    <property type="nucleotide sequence ID" value="NZ_AQFR02000001.1"/>
</dbReference>
<protein>
    <submittedName>
        <fullName evidence="2">Uncharacterized protein</fullName>
    </submittedName>
</protein>
<organism evidence="2 3">
    <name type="scientific">Lactobacillus intestinalis</name>
    <dbReference type="NCBI Taxonomy" id="151781"/>
    <lineage>
        <taxon>Bacteria</taxon>
        <taxon>Bacillati</taxon>
        <taxon>Bacillota</taxon>
        <taxon>Bacilli</taxon>
        <taxon>Lactobacillales</taxon>
        <taxon>Lactobacillaceae</taxon>
        <taxon>Lactobacillus</taxon>
    </lineage>
</organism>
<sequence length="72" mass="8016">MIVSVTTLSLITYIGFNYKVVLPSKSVSFKEKELPVLKKDDQKEITLTSIGIFLVGLSGYILVSSYEKKGEK</sequence>
<comment type="caution">
    <text evidence="2">The sequence shown here is derived from an EMBL/GenBank/DDBJ whole genome shotgun (WGS) entry which is preliminary data.</text>
</comment>
<gene>
    <name evidence="2" type="ORF">E5351_02270</name>
</gene>
<evidence type="ECO:0000313" key="3">
    <source>
        <dbReference type="Proteomes" id="UP000309117"/>
    </source>
</evidence>
<accession>A0A4S2BP31</accession>
<dbReference type="Proteomes" id="UP000309117">
    <property type="component" value="Unassembled WGS sequence"/>
</dbReference>
<dbReference type="EMBL" id="SRYV01000003">
    <property type="protein sequence ID" value="TGY16839.1"/>
    <property type="molecule type" value="Genomic_DNA"/>
</dbReference>